<protein>
    <submittedName>
        <fullName evidence="3">Uncharacterized protein</fullName>
    </submittedName>
</protein>
<gene>
    <name evidence="3" type="ORF">FSARC_4493</name>
</gene>
<feature type="coiled-coil region" evidence="1">
    <location>
        <begin position="171"/>
        <end position="198"/>
    </location>
</feature>
<reference evidence="3" key="1">
    <citation type="journal article" date="2020" name="BMC Genomics">
        <title>Correction to: Identification and distribution of gene clusters required for synthesis of sphingolipid metabolism inhibitors in diverse species of the filamentous fungus Fusarium.</title>
        <authorList>
            <person name="Kim H.S."/>
            <person name="Lohmar J.M."/>
            <person name="Busman M."/>
            <person name="Brown D.W."/>
            <person name="Naumann T.A."/>
            <person name="Divon H.H."/>
            <person name="Lysoe E."/>
            <person name="Uhlig S."/>
            <person name="Proctor R.H."/>
        </authorList>
    </citation>
    <scope>NUCLEOTIDE SEQUENCE</scope>
    <source>
        <strain evidence="3">NRRL 20472</strain>
    </source>
</reference>
<dbReference type="AlphaFoldDB" id="A0A8H4XBA2"/>
<dbReference type="EMBL" id="JABEXW010000209">
    <property type="protein sequence ID" value="KAF4968075.1"/>
    <property type="molecule type" value="Genomic_DNA"/>
</dbReference>
<feature type="region of interest" description="Disordered" evidence="2">
    <location>
        <begin position="122"/>
        <end position="145"/>
    </location>
</feature>
<evidence type="ECO:0000313" key="3">
    <source>
        <dbReference type="EMBL" id="KAF4968075.1"/>
    </source>
</evidence>
<evidence type="ECO:0000313" key="4">
    <source>
        <dbReference type="Proteomes" id="UP000622797"/>
    </source>
</evidence>
<reference evidence="3" key="2">
    <citation type="submission" date="2020-05" db="EMBL/GenBank/DDBJ databases">
        <authorList>
            <person name="Kim H.-S."/>
            <person name="Proctor R.H."/>
            <person name="Brown D.W."/>
        </authorList>
    </citation>
    <scope>NUCLEOTIDE SEQUENCE</scope>
    <source>
        <strain evidence="3">NRRL 20472</strain>
    </source>
</reference>
<feature type="compositionally biased region" description="Low complexity" evidence="2">
    <location>
        <begin position="33"/>
        <end position="42"/>
    </location>
</feature>
<keyword evidence="1" id="KW-0175">Coiled coil</keyword>
<name>A0A8H4XBA2_9HYPO</name>
<accession>A0A8H4XBA2</accession>
<comment type="caution">
    <text evidence="3">The sequence shown here is derived from an EMBL/GenBank/DDBJ whole genome shotgun (WGS) entry which is preliminary data.</text>
</comment>
<keyword evidence="4" id="KW-1185">Reference proteome</keyword>
<feature type="compositionally biased region" description="Polar residues" evidence="2">
    <location>
        <begin position="133"/>
        <end position="145"/>
    </location>
</feature>
<sequence>MKVSVTPEGRSRPSRAAAPKDMKEIDDSDEELSPLSSLIAPPSSMPTAIPIGDDDDKYEHSSTDSVTSIPATANKVSDVAAINRECSPTKRAFDENEGGSPTKKSRKLIIKTNKFTTVSTQAVTPVQAPTPKPSQAVTPSHSASDNNVADLQTLQQILKSIQGRVTNTIQEAQVGLDLKEAKKKIASLEQQLQMSLSSQNSQLELKQCEEKFRRTLLSEINLRKENDDLKKERDDLKAFNTELRIDIAEVLDEREQHLNDSFKITDDQADQEWRRIAFEIRNFVSQVCTVKPYRVSAPKGANHKEVDALKQNQKKCPELDRFYFQQYIWRRLARNVFQAEAGIWGGPTGQAFHRFCLDLSEVNFKGMRELSRIKAHTADFLSKHSDAENNAEMKRVTLSMKNDLFIFMDSDKADGAGKRLWEIVRRAVALNASLLKSRAFFVTSWISDEINDMDNMNIQFTRGDTSGDPEVEIEISPMLSKIGNADGRYFDKDTAMVICKPMVTVINV</sequence>
<feature type="region of interest" description="Disordered" evidence="2">
    <location>
        <begin position="1"/>
        <end position="68"/>
    </location>
</feature>
<evidence type="ECO:0000256" key="2">
    <source>
        <dbReference type="SAM" id="MobiDB-lite"/>
    </source>
</evidence>
<dbReference type="OrthoDB" id="442176at2759"/>
<dbReference type="Proteomes" id="UP000622797">
    <property type="component" value="Unassembled WGS sequence"/>
</dbReference>
<proteinExistence type="predicted"/>
<evidence type="ECO:0000256" key="1">
    <source>
        <dbReference type="SAM" id="Coils"/>
    </source>
</evidence>
<organism evidence="3 4">
    <name type="scientific">Fusarium sarcochroum</name>
    <dbReference type="NCBI Taxonomy" id="1208366"/>
    <lineage>
        <taxon>Eukaryota</taxon>
        <taxon>Fungi</taxon>
        <taxon>Dikarya</taxon>
        <taxon>Ascomycota</taxon>
        <taxon>Pezizomycotina</taxon>
        <taxon>Sordariomycetes</taxon>
        <taxon>Hypocreomycetidae</taxon>
        <taxon>Hypocreales</taxon>
        <taxon>Nectriaceae</taxon>
        <taxon>Fusarium</taxon>
        <taxon>Fusarium lateritium species complex</taxon>
    </lineage>
</organism>